<dbReference type="AlphaFoldDB" id="A0AAD8PG84"/>
<proteinExistence type="predicted"/>
<keyword evidence="1" id="KW-0175">Coiled coil</keyword>
<feature type="coiled-coil region" evidence="1">
    <location>
        <begin position="220"/>
        <end position="286"/>
    </location>
</feature>
<accession>A0AAD8PG84</accession>
<evidence type="ECO:0000256" key="1">
    <source>
        <dbReference type="SAM" id="Coils"/>
    </source>
</evidence>
<reference evidence="2" key="1">
    <citation type="submission" date="2023-08" db="EMBL/GenBank/DDBJ databases">
        <title>Draft sequence of the Babesia gibsoni genome.</title>
        <authorList>
            <person name="Yamagishi J.Y."/>
            <person name="Xuan X.X."/>
        </authorList>
    </citation>
    <scope>NUCLEOTIDE SEQUENCE</scope>
    <source>
        <strain evidence="2">Azabu</strain>
    </source>
</reference>
<feature type="coiled-coil region" evidence="1">
    <location>
        <begin position="85"/>
        <end position="129"/>
    </location>
</feature>
<organism evidence="2 3">
    <name type="scientific">Babesia gibsoni</name>
    <dbReference type="NCBI Taxonomy" id="33632"/>
    <lineage>
        <taxon>Eukaryota</taxon>
        <taxon>Sar</taxon>
        <taxon>Alveolata</taxon>
        <taxon>Apicomplexa</taxon>
        <taxon>Aconoidasida</taxon>
        <taxon>Piroplasmida</taxon>
        <taxon>Babesiidae</taxon>
        <taxon>Babesia</taxon>
    </lineage>
</organism>
<name>A0AAD8PG84_BABGI</name>
<comment type="caution">
    <text evidence="2">The sequence shown here is derived from an EMBL/GenBank/DDBJ whole genome shotgun (WGS) entry which is preliminary data.</text>
</comment>
<sequence>MSNALGEQDKGRSREYLFGPISADDVEWAKSALDVNLQMKRQPTRLSDMDKTSTVASETMMSVVHTPEMCVETGGKSMMDLITNVQELSLKLGAEGRQRESLEQQVAQLREQNRQLMEELDKAKQHQEGNEAYYEALEAVKKLDAKDYGQDCEEIMDAIYTTICDAFGPDNKLALLFEDMADIYLKREAKHEMEVQALQKQIDLLSKFEHVLKGEVQPKSKSLDILIDQLQTTREEASKEIGVLRKKLESVQEECGHLERSKQEMERALEEEREEMATKVSFHQERYQKIMKDQGKLLAQLPILKLSATEEAADEEVLRQTGNTTLEQLITALYRKDAEMQKLIKHKNDILQRQQSEINMLGSRIKEWEADAVLWLDYVNHDGNKKRPTAFTAM</sequence>
<gene>
    <name evidence="2" type="ORF">BgAZ_106900</name>
</gene>
<keyword evidence="3" id="KW-1185">Reference proteome</keyword>
<protein>
    <submittedName>
        <fullName evidence="2">Uncharacterized protein</fullName>
    </submittedName>
</protein>
<dbReference type="Proteomes" id="UP001230268">
    <property type="component" value="Unassembled WGS sequence"/>
</dbReference>
<evidence type="ECO:0000313" key="2">
    <source>
        <dbReference type="EMBL" id="KAK1444784.1"/>
    </source>
</evidence>
<dbReference type="EMBL" id="JAVEPI010000001">
    <property type="protein sequence ID" value="KAK1444784.1"/>
    <property type="molecule type" value="Genomic_DNA"/>
</dbReference>
<evidence type="ECO:0000313" key="3">
    <source>
        <dbReference type="Proteomes" id="UP001230268"/>
    </source>
</evidence>